<sequence length="116" mass="11841">MTRGESSVDAAGFLGGMIGIVADATYSHNDGRSFTITLTADSPAVAGMAGILGNPQMMAMMGKVVRVGTIDVLDQNGSLSALVASRVLLQAQGADAADMSAVLATMDFARLGQFDQ</sequence>
<dbReference type="AlphaFoldDB" id="A0A6B3RN02"/>
<gene>
    <name evidence="1" type="ORF">G3572_10185</name>
</gene>
<dbReference type="Proteomes" id="UP000481421">
    <property type="component" value="Unassembled WGS sequence"/>
</dbReference>
<comment type="caution">
    <text evidence="1">The sequence shown here is derived from an EMBL/GenBank/DDBJ whole genome shotgun (WGS) entry which is preliminary data.</text>
</comment>
<dbReference type="RefSeq" id="WP_164611423.1">
    <property type="nucleotide sequence ID" value="NZ_JAAIKE010000003.1"/>
</dbReference>
<protein>
    <submittedName>
        <fullName evidence="1">Uncharacterized protein</fullName>
    </submittedName>
</protein>
<reference evidence="1 2" key="1">
    <citation type="submission" date="2020-02" db="EMBL/GenBank/DDBJ databases">
        <title>Rhodobacter algicola sp. nov., isolated from microalga culture.</title>
        <authorList>
            <person name="Park C.-Y."/>
        </authorList>
    </citation>
    <scope>NUCLEOTIDE SEQUENCE [LARGE SCALE GENOMIC DNA]</scope>
    <source>
        <strain evidence="1 2">ETT8</strain>
    </source>
</reference>
<accession>A0A6B3RN02</accession>
<evidence type="ECO:0000313" key="2">
    <source>
        <dbReference type="Proteomes" id="UP000481421"/>
    </source>
</evidence>
<keyword evidence="2" id="KW-1185">Reference proteome</keyword>
<evidence type="ECO:0000313" key="1">
    <source>
        <dbReference type="EMBL" id="NEX46573.1"/>
    </source>
</evidence>
<name>A0A6B3RN02_9RHOB</name>
<organism evidence="1 2">
    <name type="scientific">Pseudotabrizicola algicola</name>
    <dbReference type="NCBI Taxonomy" id="2709381"/>
    <lineage>
        <taxon>Bacteria</taxon>
        <taxon>Pseudomonadati</taxon>
        <taxon>Pseudomonadota</taxon>
        <taxon>Alphaproteobacteria</taxon>
        <taxon>Rhodobacterales</taxon>
        <taxon>Paracoccaceae</taxon>
        <taxon>Pseudotabrizicola</taxon>
    </lineage>
</organism>
<proteinExistence type="predicted"/>
<dbReference type="EMBL" id="JAAIKE010000003">
    <property type="protein sequence ID" value="NEX46573.1"/>
    <property type="molecule type" value="Genomic_DNA"/>
</dbReference>